<dbReference type="GeneID" id="46493519"/>
<organism evidence="1">
    <name type="scientific">Bradyrhizobium diazoefficiens</name>
    <dbReference type="NCBI Taxonomy" id="1355477"/>
    <lineage>
        <taxon>Bacteria</taxon>
        <taxon>Pseudomonadati</taxon>
        <taxon>Pseudomonadota</taxon>
        <taxon>Alphaproteobacteria</taxon>
        <taxon>Hyphomicrobiales</taxon>
        <taxon>Nitrobacteraceae</taxon>
        <taxon>Bradyrhizobium</taxon>
    </lineage>
</organism>
<dbReference type="AlphaFoldDB" id="A0A810BN01"/>
<protein>
    <recommendedName>
        <fullName evidence="2">DUF1127 domain-containing protein</fullName>
    </recommendedName>
</protein>
<evidence type="ECO:0008006" key="2">
    <source>
        <dbReference type="Google" id="ProtNLM"/>
    </source>
</evidence>
<proteinExistence type="predicted"/>
<dbReference type="RefSeq" id="WP_038966464.1">
    <property type="nucleotide sequence ID" value="NZ_AJQI01000238.1"/>
</dbReference>
<evidence type="ECO:0000313" key="1">
    <source>
        <dbReference type="EMBL" id="BCE76735.1"/>
    </source>
</evidence>
<dbReference type="EMBL" id="AP023097">
    <property type="protein sequence ID" value="BCE76735.1"/>
    <property type="molecule type" value="Genomic_DNA"/>
</dbReference>
<reference evidence="1" key="1">
    <citation type="submission" date="2020-05" db="EMBL/GenBank/DDBJ databases">
        <title>Complete genome sequence of Bradyrhizobium diazoefficiens XF8 isolated from soybean nodule.</title>
        <authorList>
            <person name="Noda R."/>
            <person name="Kakizaki K."/>
            <person name="Minamisawa K."/>
        </authorList>
    </citation>
    <scope>NUCLEOTIDE SEQUENCE</scope>
    <source>
        <strain evidence="1">XF8</strain>
    </source>
</reference>
<name>A0A810BN01_9BRAD</name>
<accession>A0A810BN01</accession>
<gene>
    <name evidence="1" type="ORF">XF8B_68460</name>
</gene>
<sequence length="147" mass="16650">MDSGFPTAIKQEIALTHLDDQIHDWGKATKPRGRRASFHEAATAPRTKSQVRISDTIPPAKDFHLRGLAPLTLFVTWYQRARFRAELLADLRHKPEYLRDIGICPHEATSETTRFFWEPVLLRRSPAGCDQQSASFSLLPAPESASR</sequence>